<name>A0A2J7TDX8_METSI</name>
<evidence type="ECO:0000259" key="1">
    <source>
        <dbReference type="Pfam" id="PF16998"/>
    </source>
</evidence>
<dbReference type="Proteomes" id="UP000236286">
    <property type="component" value="Unassembled WGS sequence"/>
</dbReference>
<gene>
    <name evidence="2" type="ORF">CR492_15865</name>
</gene>
<organism evidence="2 3">
    <name type="scientific">Methylocella silvestris</name>
    <dbReference type="NCBI Taxonomy" id="199596"/>
    <lineage>
        <taxon>Bacteria</taxon>
        <taxon>Pseudomonadati</taxon>
        <taxon>Pseudomonadota</taxon>
        <taxon>Alphaproteobacteria</taxon>
        <taxon>Hyphomicrobiales</taxon>
        <taxon>Beijerinckiaceae</taxon>
        <taxon>Methylocella</taxon>
    </lineage>
</organism>
<dbReference type="AlphaFoldDB" id="A0A2J7TDX8"/>
<sequence length="169" mass="17862">MRHYHQLRSLSRIRRAGLLLSAFLAPDGLAGSALRLLPLMLAGACLSGCAVSLPIATLTSSRDDVTGSIESSPLERLLDAEDWRRAKAALSTALDPQGNGTEVGWDNPESGAKGSFAPLGKAYPSEAKICRAFRTDVQRKGATNAMEGVACADKSGDWGILEVRPAKKA</sequence>
<dbReference type="InterPro" id="IPR032635">
    <property type="entry name" value="Anti_2"/>
</dbReference>
<accession>A0A2J7TDX8</accession>
<evidence type="ECO:0000313" key="2">
    <source>
        <dbReference type="EMBL" id="PNG24977.1"/>
    </source>
</evidence>
<dbReference type="OrthoDB" id="8017863at2"/>
<comment type="caution">
    <text evidence="2">The sequence shown here is derived from an EMBL/GenBank/DDBJ whole genome shotgun (WGS) entry which is preliminary data.</text>
</comment>
<dbReference type="EMBL" id="PDZR01000021">
    <property type="protein sequence ID" value="PNG24977.1"/>
    <property type="molecule type" value="Genomic_DNA"/>
</dbReference>
<protein>
    <recommendedName>
        <fullName evidence="1">Surface antigen domain-containing protein</fullName>
    </recommendedName>
</protein>
<dbReference type="Pfam" id="PF16998">
    <property type="entry name" value="17kDa_Anti_2"/>
    <property type="match status" value="1"/>
</dbReference>
<reference evidence="2 3" key="1">
    <citation type="submission" date="2017-10" db="EMBL/GenBank/DDBJ databases">
        <title>Genome announcement of Methylocella silvestris TVC from permafrost.</title>
        <authorList>
            <person name="Wang J."/>
            <person name="Geng K."/>
            <person name="Ul-Haque F."/>
            <person name="Crombie A.T."/>
            <person name="Street L.E."/>
            <person name="Wookey P.A."/>
            <person name="Murrell J.C."/>
            <person name="Pratscher J."/>
        </authorList>
    </citation>
    <scope>NUCLEOTIDE SEQUENCE [LARGE SCALE GENOMIC DNA]</scope>
    <source>
        <strain evidence="2 3">TVC</strain>
    </source>
</reference>
<feature type="domain" description="Surface antigen" evidence="1">
    <location>
        <begin position="61"/>
        <end position="165"/>
    </location>
</feature>
<proteinExistence type="predicted"/>
<evidence type="ECO:0000313" key="3">
    <source>
        <dbReference type="Proteomes" id="UP000236286"/>
    </source>
</evidence>